<feature type="region of interest" description="Disordered" evidence="3">
    <location>
        <begin position="232"/>
        <end position="266"/>
    </location>
</feature>
<evidence type="ECO:0000256" key="1">
    <source>
        <dbReference type="ARBA" id="ARBA00022603"/>
    </source>
</evidence>
<gene>
    <name evidence="4" type="ORF">FHU37_003748</name>
</gene>
<feature type="compositionally biased region" description="Low complexity" evidence="3">
    <location>
        <begin position="8"/>
        <end position="19"/>
    </location>
</feature>
<comment type="caution">
    <text evidence="4">The sequence shown here is derived from an EMBL/GenBank/DDBJ whole genome shotgun (WGS) entry which is preliminary data.</text>
</comment>
<proteinExistence type="predicted"/>
<evidence type="ECO:0000256" key="2">
    <source>
        <dbReference type="ARBA" id="ARBA00022679"/>
    </source>
</evidence>
<keyword evidence="1 4" id="KW-0489">Methyltransferase</keyword>
<feature type="region of interest" description="Disordered" evidence="3">
    <location>
        <begin position="1"/>
        <end position="22"/>
    </location>
</feature>
<organism evidence="4 5">
    <name type="scientific">Allostreptomyces psammosilenae</name>
    <dbReference type="NCBI Taxonomy" id="1892865"/>
    <lineage>
        <taxon>Bacteria</taxon>
        <taxon>Bacillati</taxon>
        <taxon>Actinomycetota</taxon>
        <taxon>Actinomycetes</taxon>
        <taxon>Kitasatosporales</taxon>
        <taxon>Streptomycetaceae</taxon>
        <taxon>Allostreptomyces</taxon>
    </lineage>
</organism>
<name>A0A852ZXP6_9ACTN</name>
<feature type="compositionally biased region" description="Low complexity" evidence="3">
    <location>
        <begin position="233"/>
        <end position="259"/>
    </location>
</feature>
<dbReference type="InterPro" id="IPR029063">
    <property type="entry name" value="SAM-dependent_MTases_sf"/>
</dbReference>
<sequence>MTTSETRAPAPHADPAPGAVSPTPEVLAAFRAADGFMPEDEGLALYRAAVEAAGDGPGRGLPLLEIGTYCGRSTLLLAAAAREAGTVVVTVDHHRGSEEQQPGWEYHDPTLVDPELGVMDTLPRFRRTLHRAGLEEHVVAVVGRSPRVAALWGGPLAMVFVDGGHTDEHALADYRGWAPKVVPGGLLVVHDVFPDPADGGQAPYRHLYRRALDGGEFVEVSATGSLRVLRRVGGPAPVEARGEAPGEAPGEAEPGALAEGEARSQR</sequence>
<protein>
    <submittedName>
        <fullName evidence="4">Putative O-methyltransferase YrrM</fullName>
    </submittedName>
</protein>
<dbReference type="Proteomes" id="UP000567795">
    <property type="component" value="Unassembled WGS sequence"/>
</dbReference>
<keyword evidence="2 4" id="KW-0808">Transferase</keyword>
<evidence type="ECO:0000313" key="4">
    <source>
        <dbReference type="EMBL" id="NYI06805.1"/>
    </source>
</evidence>
<dbReference type="GO" id="GO:0032259">
    <property type="term" value="P:methylation"/>
    <property type="evidence" value="ECO:0007669"/>
    <property type="project" value="UniProtKB-KW"/>
</dbReference>
<accession>A0A852ZXP6</accession>
<dbReference type="PANTHER" id="PTHR40048">
    <property type="entry name" value="RHAMNOSYL O-METHYLTRANSFERASE"/>
    <property type="match status" value="1"/>
</dbReference>
<evidence type="ECO:0000313" key="5">
    <source>
        <dbReference type="Proteomes" id="UP000567795"/>
    </source>
</evidence>
<evidence type="ECO:0000256" key="3">
    <source>
        <dbReference type="SAM" id="MobiDB-lite"/>
    </source>
</evidence>
<reference evidence="4 5" key="1">
    <citation type="submission" date="2020-07" db="EMBL/GenBank/DDBJ databases">
        <title>Sequencing the genomes of 1000 actinobacteria strains.</title>
        <authorList>
            <person name="Klenk H.-P."/>
        </authorList>
    </citation>
    <scope>NUCLEOTIDE SEQUENCE [LARGE SCALE GENOMIC DNA]</scope>
    <source>
        <strain evidence="4 5">DSM 42178</strain>
    </source>
</reference>
<dbReference type="Pfam" id="PF13578">
    <property type="entry name" value="Methyltransf_24"/>
    <property type="match status" value="1"/>
</dbReference>
<dbReference type="GO" id="GO:0005886">
    <property type="term" value="C:plasma membrane"/>
    <property type="evidence" value="ECO:0007669"/>
    <property type="project" value="TreeGrafter"/>
</dbReference>
<dbReference type="PANTHER" id="PTHR40048:SF1">
    <property type="entry name" value="RHAMNOSYL O-METHYLTRANSFERASE"/>
    <property type="match status" value="1"/>
</dbReference>
<keyword evidence="5" id="KW-1185">Reference proteome</keyword>
<dbReference type="GO" id="GO:0071770">
    <property type="term" value="P:DIM/DIP cell wall layer assembly"/>
    <property type="evidence" value="ECO:0007669"/>
    <property type="project" value="TreeGrafter"/>
</dbReference>
<dbReference type="EMBL" id="JACBZD010000001">
    <property type="protein sequence ID" value="NYI06805.1"/>
    <property type="molecule type" value="Genomic_DNA"/>
</dbReference>
<dbReference type="SUPFAM" id="SSF53335">
    <property type="entry name" value="S-adenosyl-L-methionine-dependent methyltransferases"/>
    <property type="match status" value="1"/>
</dbReference>
<dbReference type="AlphaFoldDB" id="A0A852ZXP6"/>
<dbReference type="GO" id="GO:0008168">
    <property type="term" value="F:methyltransferase activity"/>
    <property type="evidence" value="ECO:0007669"/>
    <property type="project" value="UniProtKB-KW"/>
</dbReference>
<dbReference type="Gene3D" id="3.40.50.150">
    <property type="entry name" value="Vaccinia Virus protein VP39"/>
    <property type="match status" value="1"/>
</dbReference>